<dbReference type="RefSeq" id="WP_210098937.1">
    <property type="nucleotide sequence ID" value="NZ_BAAAIO010000002.1"/>
</dbReference>
<proteinExistence type="predicted"/>
<evidence type="ECO:0000313" key="3">
    <source>
        <dbReference type="Proteomes" id="UP000703720"/>
    </source>
</evidence>
<evidence type="ECO:0000256" key="1">
    <source>
        <dbReference type="SAM" id="SignalP"/>
    </source>
</evidence>
<gene>
    <name evidence="2" type="ORF">JOF42_003440</name>
</gene>
<dbReference type="PROSITE" id="PS51257">
    <property type="entry name" value="PROKAR_LIPOPROTEIN"/>
    <property type="match status" value="1"/>
</dbReference>
<keyword evidence="1" id="KW-0732">Signal</keyword>
<keyword evidence="3" id="KW-1185">Reference proteome</keyword>
<sequence length="115" mass="12217">MKLNDRNLRTPARLLMALPIAALAFSLAACGGSTRPSADDVAAGLDEFFTSQGQELPDGASECFAGYLVDSELSNETLTFLANGEDKQSSEADKALTTKILQDNLDECATPDTEE</sequence>
<reference evidence="2 3" key="1">
    <citation type="submission" date="2021-03" db="EMBL/GenBank/DDBJ databases">
        <title>Sequencing the genomes of 1000 actinobacteria strains.</title>
        <authorList>
            <person name="Klenk H.-P."/>
        </authorList>
    </citation>
    <scope>NUCLEOTIDE SEQUENCE [LARGE SCALE GENOMIC DNA]</scope>
    <source>
        <strain evidence="2 3">DSM 13468</strain>
    </source>
</reference>
<feature type="signal peptide" evidence="1">
    <location>
        <begin position="1"/>
        <end position="28"/>
    </location>
</feature>
<name>A0ABS4WUR7_9MICO</name>
<evidence type="ECO:0000313" key="2">
    <source>
        <dbReference type="EMBL" id="MBP2379945.1"/>
    </source>
</evidence>
<accession>A0ABS4WUR7</accession>
<feature type="chain" id="PRO_5046818268" evidence="1">
    <location>
        <begin position="29"/>
        <end position="115"/>
    </location>
</feature>
<protein>
    <submittedName>
        <fullName evidence="2">Uncharacterized protein</fullName>
    </submittedName>
</protein>
<comment type="caution">
    <text evidence="2">The sequence shown here is derived from an EMBL/GenBank/DDBJ whole genome shotgun (WGS) entry which is preliminary data.</text>
</comment>
<organism evidence="2 3">
    <name type="scientific">Microbacterium phyllosphaerae</name>
    <dbReference type="NCBI Taxonomy" id="124798"/>
    <lineage>
        <taxon>Bacteria</taxon>
        <taxon>Bacillati</taxon>
        <taxon>Actinomycetota</taxon>
        <taxon>Actinomycetes</taxon>
        <taxon>Micrococcales</taxon>
        <taxon>Microbacteriaceae</taxon>
        <taxon>Microbacterium</taxon>
    </lineage>
</organism>
<dbReference type="EMBL" id="JAGIOA010000001">
    <property type="protein sequence ID" value="MBP2379945.1"/>
    <property type="molecule type" value="Genomic_DNA"/>
</dbReference>
<dbReference type="Proteomes" id="UP000703720">
    <property type="component" value="Unassembled WGS sequence"/>
</dbReference>